<dbReference type="InterPro" id="IPR012001">
    <property type="entry name" value="Thiamin_PyroP_enz_TPP-bd_dom"/>
</dbReference>
<evidence type="ECO:0000256" key="11">
    <source>
        <dbReference type="PIRSR" id="PIRSR036565-2"/>
    </source>
</evidence>
<evidence type="ECO:0000256" key="7">
    <source>
        <dbReference type="ARBA" id="ARBA00022793"/>
    </source>
</evidence>
<organism evidence="16 17">
    <name type="scientific">Gomphillus americanus</name>
    <dbReference type="NCBI Taxonomy" id="1940652"/>
    <lineage>
        <taxon>Eukaryota</taxon>
        <taxon>Fungi</taxon>
        <taxon>Dikarya</taxon>
        <taxon>Ascomycota</taxon>
        <taxon>Pezizomycotina</taxon>
        <taxon>Lecanoromycetes</taxon>
        <taxon>OSLEUM clade</taxon>
        <taxon>Ostropomycetidae</taxon>
        <taxon>Ostropales</taxon>
        <taxon>Graphidaceae</taxon>
        <taxon>Gomphilloideae</taxon>
        <taxon>Gomphillus</taxon>
    </lineage>
</organism>
<feature type="domain" description="Thiamine pyrophosphate enzyme central" evidence="13">
    <location>
        <begin position="199"/>
        <end position="287"/>
    </location>
</feature>
<dbReference type="OrthoDB" id="3970464at2759"/>
<dbReference type="Gene3D" id="3.40.50.970">
    <property type="match status" value="2"/>
</dbReference>
<evidence type="ECO:0000256" key="2">
    <source>
        <dbReference type="ARBA" id="ARBA00001964"/>
    </source>
</evidence>
<evidence type="ECO:0000256" key="1">
    <source>
        <dbReference type="ARBA" id="ARBA00001041"/>
    </source>
</evidence>
<evidence type="ECO:0000256" key="9">
    <source>
        <dbReference type="ARBA" id="ARBA00023052"/>
    </source>
</evidence>
<dbReference type="CDD" id="cd02005">
    <property type="entry name" value="TPP_PDC_IPDC"/>
    <property type="match status" value="1"/>
</dbReference>
<dbReference type="CDD" id="cd07038">
    <property type="entry name" value="TPP_PYR_PDC_IPDC_like"/>
    <property type="match status" value="1"/>
</dbReference>
<reference evidence="16" key="1">
    <citation type="submission" date="2021-03" db="EMBL/GenBank/DDBJ databases">
        <authorList>
            <person name="Tagirdzhanova G."/>
        </authorList>
    </citation>
    <scope>NUCLEOTIDE SEQUENCE</scope>
</reference>
<evidence type="ECO:0000256" key="8">
    <source>
        <dbReference type="ARBA" id="ARBA00022842"/>
    </source>
</evidence>
<evidence type="ECO:0000313" key="17">
    <source>
        <dbReference type="Proteomes" id="UP000664169"/>
    </source>
</evidence>
<dbReference type="InterPro" id="IPR012000">
    <property type="entry name" value="Thiamin_PyroP_enz_cen_dom"/>
</dbReference>
<evidence type="ECO:0000259" key="14">
    <source>
        <dbReference type="Pfam" id="PF02775"/>
    </source>
</evidence>
<evidence type="ECO:0000256" key="3">
    <source>
        <dbReference type="ARBA" id="ARBA00007812"/>
    </source>
</evidence>
<sequence>MSKVILAEYLFTRLKQCGLKFMFGVPGDYNLQLLDHVEPQGLKWVGNCNELNSGYAADGYARVAGIGSLITTFGVGELSAINAIAGAYAEKVCVVHIVGTPPRKTRTDKLFVHHTLGDGDYFHFAKMYEHITVAQAGLWDNETAPEMIDAALQKCLEQHRPVYISVPDDMVNDLVASERLSTPIKLETVTGQVPQLLSEKVYNSQRPVILVDGECFGVEKDVNKLAKITGWPTFVSAFGKGLVDESLPNFLGVWGPETERYWKDCDLILCFGPHWSGTNTHMFTTIPDQNITICLTSTGVRFKDQNWTCSFTSVLKTLLGLDIEKLAKPTQISRTLQKPQPQGKLITQADFYRFLSCSGLFKPNDIIMAETGTAGIGAREFTLPENVLLFGPVTWLSIGYMLPAALGTSLARSTRTILLIGDGSFQMTAQELSTIIKQKLNFLLILVNNDGYTIERCIHGKDQSYNDVARWNYLQAPDFFGGGSDDYRIRTASARTWKELEDVLEREKASEAPCLSMIEVFTTKEDAPRFLLGLLEKQYPDGLPSGFPHMEAA</sequence>
<dbReference type="GO" id="GO:0005634">
    <property type="term" value="C:nucleus"/>
    <property type="evidence" value="ECO:0007669"/>
    <property type="project" value="TreeGrafter"/>
</dbReference>
<keyword evidence="8 11" id="KW-0460">Magnesium</keyword>
<evidence type="ECO:0000256" key="10">
    <source>
        <dbReference type="ARBA" id="ARBA00023239"/>
    </source>
</evidence>
<evidence type="ECO:0000256" key="6">
    <source>
        <dbReference type="ARBA" id="ARBA00022723"/>
    </source>
</evidence>
<accession>A0A8H3G1J7</accession>
<dbReference type="GO" id="GO:0005829">
    <property type="term" value="C:cytosol"/>
    <property type="evidence" value="ECO:0007669"/>
    <property type="project" value="TreeGrafter"/>
</dbReference>
<dbReference type="Gene3D" id="3.40.50.1220">
    <property type="entry name" value="TPP-binding domain"/>
    <property type="match status" value="1"/>
</dbReference>
<dbReference type="InterPro" id="IPR012110">
    <property type="entry name" value="PDC/IPDC-like"/>
</dbReference>
<dbReference type="InterPro" id="IPR029035">
    <property type="entry name" value="DHS-like_NAD/FAD-binding_dom"/>
</dbReference>
<dbReference type="InterPro" id="IPR047214">
    <property type="entry name" value="TPP_PDC_IPDC"/>
</dbReference>
<evidence type="ECO:0000259" key="15">
    <source>
        <dbReference type="Pfam" id="PF02776"/>
    </source>
</evidence>
<feature type="binding site" evidence="11">
    <location>
        <position position="449"/>
    </location>
    <ligand>
        <name>Mg(2+)</name>
        <dbReference type="ChEBI" id="CHEBI:18420"/>
    </ligand>
</feature>
<feature type="binding site" evidence="11">
    <location>
        <position position="422"/>
    </location>
    <ligand>
        <name>Mg(2+)</name>
        <dbReference type="ChEBI" id="CHEBI:18420"/>
    </ligand>
</feature>
<dbReference type="FunFam" id="3.40.50.970:FF:000024">
    <property type="entry name" value="Pyruvate decarboxylase isozyme"/>
    <property type="match status" value="1"/>
</dbReference>
<dbReference type="Pfam" id="PF00205">
    <property type="entry name" value="TPP_enzyme_M"/>
    <property type="match status" value="1"/>
</dbReference>
<dbReference type="PANTHER" id="PTHR43452:SF11">
    <property type="entry name" value="PYRUVATE DECARBOXYLASE"/>
    <property type="match status" value="1"/>
</dbReference>
<proteinExistence type="inferred from homology"/>
<comment type="cofactor">
    <cofactor evidence="11">
        <name>Mg(2+)</name>
        <dbReference type="ChEBI" id="CHEBI:18420"/>
    </cofactor>
    <text evidence="11">Binds 1 Mg(2+) per subunit.</text>
</comment>
<protein>
    <recommendedName>
        <fullName evidence="5">Pyruvate decarboxylase</fullName>
        <ecNumber evidence="4">4.1.1.1</ecNumber>
    </recommendedName>
</protein>
<dbReference type="GO" id="GO:0004737">
    <property type="term" value="F:pyruvate decarboxylase activity"/>
    <property type="evidence" value="ECO:0007669"/>
    <property type="project" value="UniProtKB-EC"/>
</dbReference>
<evidence type="ECO:0000256" key="12">
    <source>
        <dbReference type="RuleBase" id="RU362132"/>
    </source>
</evidence>
<dbReference type="SUPFAM" id="SSF52518">
    <property type="entry name" value="Thiamin diphosphate-binding fold (THDP-binding)"/>
    <property type="match status" value="2"/>
</dbReference>
<feature type="domain" description="Thiamine pyrophosphate enzyme TPP-binding" evidence="14">
    <location>
        <begin position="392"/>
        <end position="513"/>
    </location>
</feature>
<evidence type="ECO:0000256" key="5">
    <source>
        <dbReference type="ARBA" id="ARBA00014422"/>
    </source>
</evidence>
<comment type="catalytic activity">
    <reaction evidence="1">
        <text>a 2-oxocarboxylate + H(+) = an aldehyde + CO2</text>
        <dbReference type="Rhea" id="RHEA:11628"/>
        <dbReference type="ChEBI" id="CHEBI:15378"/>
        <dbReference type="ChEBI" id="CHEBI:16526"/>
        <dbReference type="ChEBI" id="CHEBI:17478"/>
        <dbReference type="ChEBI" id="CHEBI:35179"/>
        <dbReference type="EC" id="4.1.1.1"/>
    </reaction>
</comment>
<dbReference type="InterPro" id="IPR029061">
    <property type="entry name" value="THDP-binding"/>
</dbReference>
<dbReference type="EC" id="4.1.1.1" evidence="4"/>
<feature type="binding site" evidence="11">
    <location>
        <position position="451"/>
    </location>
    <ligand>
        <name>Mg(2+)</name>
        <dbReference type="ChEBI" id="CHEBI:18420"/>
    </ligand>
</feature>
<dbReference type="FunFam" id="3.40.50.970:FF:000019">
    <property type="entry name" value="Pyruvate decarboxylase isozyme"/>
    <property type="match status" value="1"/>
</dbReference>
<dbReference type="GO" id="GO:0000949">
    <property type="term" value="P:aromatic amino acid family catabolic process to alcohol via Ehrlich pathway"/>
    <property type="evidence" value="ECO:0007669"/>
    <property type="project" value="TreeGrafter"/>
</dbReference>
<evidence type="ECO:0000256" key="4">
    <source>
        <dbReference type="ARBA" id="ARBA00013202"/>
    </source>
</evidence>
<evidence type="ECO:0000259" key="13">
    <source>
        <dbReference type="Pfam" id="PF00205"/>
    </source>
</evidence>
<keyword evidence="6 11" id="KW-0479">Metal-binding</keyword>
<dbReference type="AlphaFoldDB" id="A0A8H3G1J7"/>
<dbReference type="Proteomes" id="UP000664169">
    <property type="component" value="Unassembled WGS sequence"/>
</dbReference>
<dbReference type="PANTHER" id="PTHR43452">
    <property type="entry name" value="PYRUVATE DECARBOXYLASE"/>
    <property type="match status" value="1"/>
</dbReference>
<dbReference type="SUPFAM" id="SSF52467">
    <property type="entry name" value="DHS-like NAD/FAD-binding domain"/>
    <property type="match status" value="1"/>
</dbReference>
<keyword evidence="9 12" id="KW-0786">Thiamine pyrophosphate</keyword>
<keyword evidence="10" id="KW-0456">Lyase</keyword>
<keyword evidence="17" id="KW-1185">Reference proteome</keyword>
<dbReference type="GO" id="GO:0030976">
    <property type="term" value="F:thiamine pyrophosphate binding"/>
    <property type="evidence" value="ECO:0007669"/>
    <property type="project" value="InterPro"/>
</dbReference>
<dbReference type="GO" id="GO:0000287">
    <property type="term" value="F:magnesium ion binding"/>
    <property type="evidence" value="ECO:0007669"/>
    <property type="project" value="InterPro"/>
</dbReference>
<dbReference type="InterPro" id="IPR011766">
    <property type="entry name" value="TPP_enzyme_TPP-bd"/>
</dbReference>
<dbReference type="PIRSF" id="PIRSF036565">
    <property type="entry name" value="Pyruvt_ip_decrb"/>
    <property type="match status" value="1"/>
</dbReference>
<dbReference type="Pfam" id="PF02775">
    <property type="entry name" value="TPP_enzyme_C"/>
    <property type="match status" value="1"/>
</dbReference>
<comment type="similarity">
    <text evidence="3 12">Belongs to the TPP enzyme family.</text>
</comment>
<dbReference type="Pfam" id="PF02776">
    <property type="entry name" value="TPP_enzyme_N"/>
    <property type="match status" value="1"/>
</dbReference>
<comment type="cofactor">
    <cofactor evidence="2">
        <name>thiamine diphosphate</name>
        <dbReference type="ChEBI" id="CHEBI:58937"/>
    </cofactor>
</comment>
<gene>
    <name evidence="16" type="ORF">GOMPHAMPRED_006687</name>
</gene>
<evidence type="ECO:0000313" key="16">
    <source>
        <dbReference type="EMBL" id="CAF9932882.1"/>
    </source>
</evidence>
<name>A0A8H3G1J7_9LECA</name>
<feature type="domain" description="Thiamine pyrophosphate enzyme N-terminal TPP-binding" evidence="15">
    <location>
        <begin position="6"/>
        <end position="107"/>
    </location>
</feature>
<dbReference type="InterPro" id="IPR047213">
    <property type="entry name" value="TPP_PYR_PDC_IPDC-like"/>
</dbReference>
<comment type="caution">
    <text evidence="16">The sequence shown here is derived from an EMBL/GenBank/DDBJ whole genome shotgun (WGS) entry which is preliminary data.</text>
</comment>
<dbReference type="EMBL" id="CAJPDQ010000049">
    <property type="protein sequence ID" value="CAF9932882.1"/>
    <property type="molecule type" value="Genomic_DNA"/>
</dbReference>
<keyword evidence="7" id="KW-0210">Decarboxylase</keyword>